<evidence type="ECO:0000256" key="8">
    <source>
        <dbReference type="ARBA" id="ARBA00031692"/>
    </source>
</evidence>
<proteinExistence type="predicted"/>
<dbReference type="STRING" id="447093.C0NCC2"/>
<evidence type="ECO:0000256" key="2">
    <source>
        <dbReference type="ARBA" id="ARBA00018346"/>
    </source>
</evidence>
<dbReference type="Pfam" id="PF04082">
    <property type="entry name" value="Fungal_trans"/>
    <property type="match status" value="1"/>
</dbReference>
<keyword evidence="12" id="KW-1185">Reference proteome</keyword>
<accession>C0NCC2</accession>
<dbReference type="InterPro" id="IPR036864">
    <property type="entry name" value="Zn2-C6_fun-type_DNA-bd_sf"/>
</dbReference>
<feature type="domain" description="Zn(2)-C6 fungal-type" evidence="10">
    <location>
        <begin position="24"/>
        <end position="53"/>
    </location>
</feature>
<keyword evidence="3" id="KW-0479">Metal-binding</keyword>
<dbReference type="GO" id="GO:0008270">
    <property type="term" value="F:zinc ion binding"/>
    <property type="evidence" value="ECO:0007669"/>
    <property type="project" value="InterPro"/>
</dbReference>
<dbReference type="PROSITE" id="PS50048">
    <property type="entry name" value="ZN2_CY6_FUNGAL_2"/>
    <property type="match status" value="1"/>
</dbReference>
<reference evidence="11" key="1">
    <citation type="submission" date="2009-02" db="EMBL/GenBank/DDBJ databases">
        <title>The Genome Sequence of Ajellomyces capsulatus strain G186AR.</title>
        <authorList>
            <consortium name="The Broad Institute Genome Sequencing Platform"/>
            <person name="Champion M."/>
            <person name="Cuomo C."/>
            <person name="Ma L.-J."/>
            <person name="Henn M.R."/>
            <person name="Sil A."/>
            <person name="Goldman B."/>
            <person name="Young S.K."/>
            <person name="Kodira C.D."/>
            <person name="Zeng Q."/>
            <person name="Koehrsen M."/>
            <person name="Alvarado L."/>
            <person name="Berlin A."/>
            <person name="Borenstein D."/>
            <person name="Chen Z."/>
            <person name="Engels R."/>
            <person name="Freedman E."/>
            <person name="Gellesch M."/>
            <person name="Goldberg J."/>
            <person name="Griggs A."/>
            <person name="Gujja S."/>
            <person name="Heiman D."/>
            <person name="Hepburn T."/>
            <person name="Howarth C."/>
            <person name="Jen D."/>
            <person name="Larson L."/>
            <person name="Lewis B."/>
            <person name="Mehta T."/>
            <person name="Park D."/>
            <person name="Pearson M."/>
            <person name="Roberts A."/>
            <person name="Saif S."/>
            <person name="Shea T."/>
            <person name="Shenoy N."/>
            <person name="Sisk P."/>
            <person name="Stolte C."/>
            <person name="Sykes S."/>
            <person name="Walk T."/>
            <person name="White J."/>
            <person name="Yandava C."/>
            <person name="Klein B."/>
            <person name="McEwen J.G."/>
            <person name="Puccia R."/>
            <person name="Goldman G.H."/>
            <person name="Felipe M.S."/>
            <person name="Nino-Vega G."/>
            <person name="San-Blas G."/>
            <person name="Taylor J."/>
            <person name="Mendoza L."/>
            <person name="Galagan J."/>
            <person name="Nusbaum C."/>
            <person name="Birren B."/>
        </authorList>
    </citation>
    <scope>NUCLEOTIDE SEQUENCE</scope>
    <source>
        <strain evidence="11">G186AR</strain>
    </source>
</reference>
<evidence type="ECO:0000256" key="1">
    <source>
        <dbReference type="ARBA" id="ARBA00004123"/>
    </source>
</evidence>
<evidence type="ECO:0000259" key="10">
    <source>
        <dbReference type="PROSITE" id="PS50048"/>
    </source>
</evidence>
<protein>
    <recommendedName>
        <fullName evidence="2">C6 finger domain transcription factor nscR</fullName>
    </recommendedName>
    <alternativeName>
        <fullName evidence="8">Neosartiricin B biosynthesis protein R</fullName>
    </alternativeName>
</protein>
<comment type="function">
    <text evidence="9">Transcription factor that specifically regulates the neosartoricin B biosynthesis gene cluster.</text>
</comment>
<keyword evidence="4" id="KW-0805">Transcription regulation</keyword>
<dbReference type="Proteomes" id="UP000001631">
    <property type="component" value="Unassembled WGS sequence"/>
</dbReference>
<dbReference type="HOGENOM" id="CLU_004083_5_3_1"/>
<evidence type="ECO:0000313" key="11">
    <source>
        <dbReference type="EMBL" id="EEH11313.1"/>
    </source>
</evidence>
<comment type="subcellular location">
    <subcellularLocation>
        <location evidence="1">Nucleus</location>
    </subcellularLocation>
</comment>
<dbReference type="VEuPathDB" id="FungiDB:I7I50_00663"/>
<dbReference type="SUPFAM" id="SSF57701">
    <property type="entry name" value="Zn2/Cys6 DNA-binding domain"/>
    <property type="match status" value="1"/>
</dbReference>
<dbReference type="Pfam" id="PF00172">
    <property type="entry name" value="Zn_clus"/>
    <property type="match status" value="1"/>
</dbReference>
<keyword evidence="6" id="KW-0804">Transcription</keyword>
<evidence type="ECO:0000256" key="4">
    <source>
        <dbReference type="ARBA" id="ARBA00023015"/>
    </source>
</evidence>
<dbReference type="GO" id="GO:0000981">
    <property type="term" value="F:DNA-binding transcription factor activity, RNA polymerase II-specific"/>
    <property type="evidence" value="ECO:0007669"/>
    <property type="project" value="InterPro"/>
</dbReference>
<dbReference type="InterPro" id="IPR050613">
    <property type="entry name" value="Sec_Metabolite_Reg"/>
</dbReference>
<evidence type="ECO:0000256" key="3">
    <source>
        <dbReference type="ARBA" id="ARBA00022723"/>
    </source>
</evidence>
<dbReference type="RefSeq" id="XP_045291793.1">
    <property type="nucleotide sequence ID" value="XM_045427818.1"/>
</dbReference>
<evidence type="ECO:0000313" key="12">
    <source>
        <dbReference type="Proteomes" id="UP000001631"/>
    </source>
</evidence>
<dbReference type="GO" id="GO:0003677">
    <property type="term" value="F:DNA binding"/>
    <property type="evidence" value="ECO:0007669"/>
    <property type="project" value="UniProtKB-KW"/>
</dbReference>
<dbReference type="SMART" id="SM00066">
    <property type="entry name" value="GAL4"/>
    <property type="match status" value="1"/>
</dbReference>
<evidence type="ECO:0000256" key="7">
    <source>
        <dbReference type="ARBA" id="ARBA00023242"/>
    </source>
</evidence>
<dbReference type="GO" id="GO:0005634">
    <property type="term" value="C:nucleus"/>
    <property type="evidence" value="ECO:0007669"/>
    <property type="project" value="UniProtKB-SubCell"/>
</dbReference>
<dbReference type="InParanoid" id="C0NCC2"/>
<dbReference type="VEuPathDB" id="FungiDB:I7I50_02727"/>
<dbReference type="GO" id="GO:0006351">
    <property type="term" value="P:DNA-templated transcription"/>
    <property type="evidence" value="ECO:0007669"/>
    <property type="project" value="InterPro"/>
</dbReference>
<gene>
    <name evidence="11" type="ORF">HCBG_00768</name>
</gene>
<dbReference type="AlphaFoldDB" id="C0NCC2"/>
<dbReference type="InterPro" id="IPR007219">
    <property type="entry name" value="XnlR_reg_dom"/>
</dbReference>
<evidence type="ECO:0000256" key="5">
    <source>
        <dbReference type="ARBA" id="ARBA00023125"/>
    </source>
</evidence>
<keyword evidence="5" id="KW-0238">DNA-binding</keyword>
<evidence type="ECO:0000256" key="9">
    <source>
        <dbReference type="ARBA" id="ARBA00045154"/>
    </source>
</evidence>
<evidence type="ECO:0000256" key="6">
    <source>
        <dbReference type="ARBA" id="ARBA00023163"/>
    </source>
</evidence>
<keyword evidence="7" id="KW-0539">Nucleus</keyword>
<dbReference type="EMBL" id="GG663363">
    <property type="protein sequence ID" value="EEH11313.1"/>
    <property type="molecule type" value="Genomic_DNA"/>
</dbReference>
<organism evidence="11 12">
    <name type="scientific">Ajellomyces capsulatus (strain G186AR / H82 / ATCC MYA-2454 / RMSCC 2432)</name>
    <name type="common">Darling's disease fungus</name>
    <name type="synonym">Histoplasma capsulatum</name>
    <dbReference type="NCBI Taxonomy" id="447093"/>
    <lineage>
        <taxon>Eukaryota</taxon>
        <taxon>Fungi</taxon>
        <taxon>Dikarya</taxon>
        <taxon>Ascomycota</taxon>
        <taxon>Pezizomycotina</taxon>
        <taxon>Eurotiomycetes</taxon>
        <taxon>Eurotiomycetidae</taxon>
        <taxon>Onygenales</taxon>
        <taxon>Ajellomycetaceae</taxon>
        <taxon>Histoplasma</taxon>
    </lineage>
</organism>
<dbReference type="SMART" id="SM00906">
    <property type="entry name" value="Fungal_trans"/>
    <property type="match status" value="1"/>
</dbReference>
<dbReference type="PANTHER" id="PTHR31001">
    <property type="entry name" value="UNCHARACTERIZED TRANSCRIPTIONAL REGULATORY PROTEIN"/>
    <property type="match status" value="1"/>
</dbReference>
<dbReference type="PANTHER" id="PTHR31001:SF85">
    <property type="entry name" value="ZN(II)2CYS6 TRANSCRIPTION FACTOR (EUROFUNG)"/>
    <property type="match status" value="1"/>
</dbReference>
<name>C0NCC2_AJECG</name>
<sequence length="803" mass="89493">MSSKSTTGPTPSLPTHLGSSMPYSCVLCYQRKVKCDRHDPCSACINAGASCIFRAPPAPRRRKKTSPESALLSRLKRYEDILRSHGINFGGAQDGTQEAPKPFSSGPAADGFDGASNMPVWTKSNMDQARETGELVTAEGKSKYFTGTLWMSLSDELRNTKELFDNQCSSDEEQPDTPERGASLLPTLDEHLFILSSATSSQPLTALHPQPVHIFKLWQIFLDSVNPLVKIFHAPTVQQEILDGTADLENVSKATEALMFAIYACSITSMTDHDCQSQLCETKSALLARYRFATKQALINVGFMRSSDITVVEAFVLYLISIRRACNHQILWIYSGILLRIAQRIGLHRDGSVFGISVFETEMRRRLWWQIISLDIYSSELSGVGTSLLRHPWDTRMPLNINDSDLSPNMKQPPIEHTGPTEMLFRLIQCQVGNFLREGQALFSPGSNWRDIGGIDTSIGDRSKRVDDLEALMEEKYFRFRDPSIPLHQTALLVGRCVLAVVRLPIYRVKGRSACHSEGPKIQDDKMRDLLFATSVKVLEFDNLIRNTASTKQYLWHADISFQWHAVICMLTELRMRTVGPDIDTAWHQVGMLFTNRPQLLTKFKNALYVAIGNLVLKAWAAREKALADNMPAGSMNDQETVESGRPEYIQILIAQRACSVRKKAAAETVATNGVEQQSSTNATLLDVSSYGILGTNNNAQMTPIGIGPQESPIPSHQRRLFSPAPLGTFRIAGTHQNTNGRLAETENMEDSHTDTYLDPSVLITQGNNGGVQNWLDDGPLDWTQWDMLVQEFDMGWGDMEVG</sequence>
<dbReference type="CDD" id="cd12148">
    <property type="entry name" value="fungal_TF_MHR"/>
    <property type="match status" value="1"/>
</dbReference>
<dbReference type="CDD" id="cd00067">
    <property type="entry name" value="GAL4"/>
    <property type="match status" value="1"/>
</dbReference>
<dbReference type="Gene3D" id="4.10.240.10">
    <property type="entry name" value="Zn(2)-C6 fungal-type DNA-binding domain"/>
    <property type="match status" value="1"/>
</dbReference>
<dbReference type="GeneID" id="69033785"/>
<dbReference type="InterPro" id="IPR001138">
    <property type="entry name" value="Zn2Cys6_DnaBD"/>
</dbReference>